<dbReference type="PANTHER" id="PTHR30471:SF3">
    <property type="entry name" value="UPF0758 PROTEIN YEES-RELATED"/>
    <property type="match status" value="1"/>
</dbReference>
<sequence length="148" mass="16478">MKTNAKVAELFVSYSANIMSEQKISNSRESYSLIINHWNLDIIEMLEEVKILLLNRSNKVLGIYDLSKGGISSSIIDIKIILSIALKTLTSGIIIVHNHPSGNLSPSKADIDITEKLKSACKIMDIMLLDHLILSKEDYFSFADKGLL</sequence>
<evidence type="ECO:0000256" key="3">
    <source>
        <dbReference type="ARBA" id="ARBA00022801"/>
    </source>
</evidence>
<name>A0ABV7XQY3_9FLAO</name>
<keyword evidence="2" id="KW-0479">Metal-binding</keyword>
<dbReference type="InterPro" id="IPR037518">
    <property type="entry name" value="MPN"/>
</dbReference>
<protein>
    <submittedName>
        <fullName evidence="7">JAB domain-containing protein</fullName>
    </submittedName>
</protein>
<keyword evidence="4" id="KW-0862">Zinc</keyword>
<dbReference type="InterPro" id="IPR001405">
    <property type="entry name" value="UPF0758"/>
</dbReference>
<dbReference type="PROSITE" id="PS50249">
    <property type="entry name" value="MPN"/>
    <property type="match status" value="1"/>
</dbReference>
<gene>
    <name evidence="7" type="ORF">ACFONJ_03740</name>
</gene>
<dbReference type="RefSeq" id="WP_290295131.1">
    <property type="nucleotide sequence ID" value="NZ_JAUFQR010000001.1"/>
</dbReference>
<evidence type="ECO:0000256" key="4">
    <source>
        <dbReference type="ARBA" id="ARBA00022833"/>
    </source>
</evidence>
<dbReference type="Proteomes" id="UP001595735">
    <property type="component" value="Unassembled WGS sequence"/>
</dbReference>
<evidence type="ECO:0000259" key="6">
    <source>
        <dbReference type="PROSITE" id="PS50249"/>
    </source>
</evidence>
<keyword evidence="1" id="KW-0645">Protease</keyword>
<dbReference type="InterPro" id="IPR020891">
    <property type="entry name" value="UPF0758_CS"/>
</dbReference>
<proteinExistence type="predicted"/>
<dbReference type="Gene3D" id="3.40.140.10">
    <property type="entry name" value="Cytidine Deaminase, domain 2"/>
    <property type="match status" value="1"/>
</dbReference>
<keyword evidence="8" id="KW-1185">Reference proteome</keyword>
<keyword evidence="3" id="KW-0378">Hydrolase</keyword>
<accession>A0ABV7XQY3</accession>
<dbReference type="PANTHER" id="PTHR30471">
    <property type="entry name" value="DNA REPAIR PROTEIN RADC"/>
    <property type="match status" value="1"/>
</dbReference>
<organism evidence="7 8">
    <name type="scientific">Chryseobacterium tructae</name>
    <dbReference type="NCBI Taxonomy" id="1037380"/>
    <lineage>
        <taxon>Bacteria</taxon>
        <taxon>Pseudomonadati</taxon>
        <taxon>Bacteroidota</taxon>
        <taxon>Flavobacteriia</taxon>
        <taxon>Flavobacteriales</taxon>
        <taxon>Weeksellaceae</taxon>
        <taxon>Chryseobacterium group</taxon>
        <taxon>Chryseobacterium</taxon>
    </lineage>
</organism>
<dbReference type="EMBL" id="JBHRYO010000002">
    <property type="protein sequence ID" value="MFC3755077.1"/>
    <property type="molecule type" value="Genomic_DNA"/>
</dbReference>
<feature type="domain" description="MPN" evidence="6">
    <location>
        <begin position="23"/>
        <end position="148"/>
    </location>
</feature>
<dbReference type="Pfam" id="PF04002">
    <property type="entry name" value="RadC"/>
    <property type="match status" value="1"/>
</dbReference>
<evidence type="ECO:0000313" key="7">
    <source>
        <dbReference type="EMBL" id="MFC3755077.1"/>
    </source>
</evidence>
<reference evidence="8" key="1">
    <citation type="journal article" date="2019" name="Int. J. Syst. Evol. Microbiol.">
        <title>The Global Catalogue of Microorganisms (GCM) 10K type strain sequencing project: providing services to taxonomists for standard genome sequencing and annotation.</title>
        <authorList>
            <consortium name="The Broad Institute Genomics Platform"/>
            <consortium name="The Broad Institute Genome Sequencing Center for Infectious Disease"/>
            <person name="Wu L."/>
            <person name="Ma J."/>
        </authorList>
    </citation>
    <scope>NUCLEOTIDE SEQUENCE [LARGE SCALE GENOMIC DNA]</scope>
    <source>
        <strain evidence="8">CECT 7798</strain>
    </source>
</reference>
<evidence type="ECO:0000256" key="2">
    <source>
        <dbReference type="ARBA" id="ARBA00022723"/>
    </source>
</evidence>
<dbReference type="InterPro" id="IPR025657">
    <property type="entry name" value="RadC_JAB"/>
</dbReference>
<evidence type="ECO:0000256" key="1">
    <source>
        <dbReference type="ARBA" id="ARBA00022670"/>
    </source>
</evidence>
<evidence type="ECO:0000313" key="8">
    <source>
        <dbReference type="Proteomes" id="UP001595735"/>
    </source>
</evidence>
<dbReference type="PROSITE" id="PS01302">
    <property type="entry name" value="UPF0758"/>
    <property type="match status" value="1"/>
</dbReference>
<comment type="caution">
    <text evidence="7">The sequence shown here is derived from an EMBL/GenBank/DDBJ whole genome shotgun (WGS) entry which is preliminary data.</text>
</comment>
<evidence type="ECO:0000256" key="5">
    <source>
        <dbReference type="ARBA" id="ARBA00023049"/>
    </source>
</evidence>
<dbReference type="CDD" id="cd08071">
    <property type="entry name" value="MPN_DUF2466"/>
    <property type="match status" value="1"/>
</dbReference>
<keyword evidence="5" id="KW-0482">Metalloprotease</keyword>